<keyword evidence="2" id="KW-0472">Membrane</keyword>
<feature type="compositionally biased region" description="Polar residues" evidence="1">
    <location>
        <begin position="1"/>
        <end position="10"/>
    </location>
</feature>
<dbReference type="RefSeq" id="WP_169400634.1">
    <property type="nucleotide sequence ID" value="NZ_BAAAJH010000004.1"/>
</dbReference>
<evidence type="ECO:0000256" key="2">
    <source>
        <dbReference type="SAM" id="Phobius"/>
    </source>
</evidence>
<sequence>MSTQIPSRPETTPEPATARRGTSPLRILALVGAALMLIFVVRNRDVSRRS</sequence>
<keyword evidence="2" id="KW-0812">Transmembrane</keyword>
<organism evidence="3 4">
    <name type="scientific">Pseudonocardia xinjiangensis</name>
    <dbReference type="NCBI Taxonomy" id="75289"/>
    <lineage>
        <taxon>Bacteria</taxon>
        <taxon>Bacillati</taxon>
        <taxon>Actinomycetota</taxon>
        <taxon>Actinomycetes</taxon>
        <taxon>Pseudonocardiales</taxon>
        <taxon>Pseudonocardiaceae</taxon>
        <taxon>Pseudonocardia</taxon>
    </lineage>
</organism>
<reference evidence="3 4" key="1">
    <citation type="submission" date="2020-04" db="EMBL/GenBank/DDBJ databases">
        <authorList>
            <person name="Klaysubun C."/>
            <person name="Duangmal K."/>
            <person name="Lipun K."/>
        </authorList>
    </citation>
    <scope>NUCLEOTIDE SEQUENCE [LARGE SCALE GENOMIC DNA]</scope>
    <source>
        <strain evidence="3 4">JCM 11839</strain>
    </source>
</reference>
<evidence type="ECO:0000313" key="3">
    <source>
        <dbReference type="EMBL" id="NMH82649.1"/>
    </source>
</evidence>
<feature type="transmembrane region" description="Helical" evidence="2">
    <location>
        <begin position="23"/>
        <end position="41"/>
    </location>
</feature>
<proteinExistence type="predicted"/>
<accession>A0ABX1RSQ2</accession>
<comment type="caution">
    <text evidence="3">The sequence shown here is derived from an EMBL/GenBank/DDBJ whole genome shotgun (WGS) entry which is preliminary data.</text>
</comment>
<name>A0ABX1RSQ2_9PSEU</name>
<keyword evidence="4" id="KW-1185">Reference proteome</keyword>
<dbReference type="Proteomes" id="UP001296706">
    <property type="component" value="Unassembled WGS sequence"/>
</dbReference>
<keyword evidence="2" id="KW-1133">Transmembrane helix</keyword>
<evidence type="ECO:0000256" key="1">
    <source>
        <dbReference type="SAM" id="MobiDB-lite"/>
    </source>
</evidence>
<dbReference type="EMBL" id="JAAXKY010000275">
    <property type="protein sequence ID" value="NMH82649.1"/>
    <property type="molecule type" value="Genomic_DNA"/>
</dbReference>
<evidence type="ECO:0000313" key="4">
    <source>
        <dbReference type="Proteomes" id="UP001296706"/>
    </source>
</evidence>
<feature type="region of interest" description="Disordered" evidence="1">
    <location>
        <begin position="1"/>
        <end position="22"/>
    </location>
</feature>
<protein>
    <recommendedName>
        <fullName evidence="5">MYXO-CTERM domain-containing protein</fullName>
    </recommendedName>
</protein>
<gene>
    <name evidence="3" type="ORF">HF577_36890</name>
</gene>
<evidence type="ECO:0008006" key="5">
    <source>
        <dbReference type="Google" id="ProtNLM"/>
    </source>
</evidence>